<evidence type="ECO:0000256" key="3">
    <source>
        <dbReference type="ARBA" id="ARBA00009528"/>
    </source>
</evidence>
<reference evidence="10 11" key="1">
    <citation type="submission" date="2020-04" db="EMBL/GenBank/DDBJ databases">
        <title>Plant Genome Project.</title>
        <authorList>
            <person name="Zhang R.-G."/>
        </authorList>
    </citation>
    <scope>NUCLEOTIDE SEQUENCE [LARGE SCALE GENOMIC DNA]</scope>
    <source>
        <strain evidence="10">YNK0</strain>
        <tissue evidence="10">Leaf</tissue>
    </source>
</reference>
<dbReference type="GO" id="GO:0030145">
    <property type="term" value="F:manganese ion binding"/>
    <property type="evidence" value="ECO:0007669"/>
    <property type="project" value="InterPro"/>
</dbReference>
<evidence type="ECO:0000313" key="11">
    <source>
        <dbReference type="Proteomes" id="UP000655225"/>
    </source>
</evidence>
<evidence type="ECO:0000256" key="1">
    <source>
        <dbReference type="ARBA" id="ARBA00000135"/>
    </source>
</evidence>
<name>A0A834ZH66_TETSI</name>
<dbReference type="InterPro" id="IPR000819">
    <property type="entry name" value="Peptidase_M17_C"/>
</dbReference>
<dbReference type="FunFam" id="3.40.630.10:FF:000033">
    <property type="entry name" value="M17 leucyl aminopeptidase"/>
    <property type="match status" value="1"/>
</dbReference>
<evidence type="ECO:0000256" key="6">
    <source>
        <dbReference type="ARBA" id="ARBA00022670"/>
    </source>
</evidence>
<dbReference type="GO" id="GO:0005737">
    <property type="term" value="C:cytoplasm"/>
    <property type="evidence" value="ECO:0007669"/>
    <property type="project" value="InterPro"/>
</dbReference>
<evidence type="ECO:0000256" key="7">
    <source>
        <dbReference type="ARBA" id="ARBA00022723"/>
    </source>
</evidence>
<dbReference type="GO" id="GO:0006508">
    <property type="term" value="P:proteolysis"/>
    <property type="evidence" value="ECO:0007669"/>
    <property type="project" value="UniProtKB-KW"/>
</dbReference>
<accession>A0A834ZH66</accession>
<dbReference type="PRINTS" id="PR00481">
    <property type="entry name" value="LAMNOPPTDASE"/>
</dbReference>
<comment type="catalytic activity">
    <reaction evidence="1">
        <text>Release of an N-terminal amino acid, Xaa-|-Yaa-, in which Xaa is preferably Leu, but may be other amino acids including Pro although not Arg or Lys, and Yaa may be Pro. Amino acid amides and methyl esters are also readily hydrolyzed, but rates on arylamides are exceedingly low.</text>
        <dbReference type="EC" id="3.4.11.1"/>
    </reaction>
</comment>
<evidence type="ECO:0000256" key="8">
    <source>
        <dbReference type="ARBA" id="ARBA00022801"/>
    </source>
</evidence>
<dbReference type="GO" id="GO:0070006">
    <property type="term" value="F:metalloaminopeptidase activity"/>
    <property type="evidence" value="ECO:0007669"/>
    <property type="project" value="InterPro"/>
</dbReference>
<keyword evidence="7" id="KW-0479">Metal-binding</keyword>
<feature type="domain" description="Cytosol aminopeptidase" evidence="9">
    <location>
        <begin position="335"/>
        <end position="342"/>
    </location>
</feature>
<dbReference type="Proteomes" id="UP000655225">
    <property type="component" value="Unassembled WGS sequence"/>
</dbReference>
<keyword evidence="5" id="KW-0031">Aminopeptidase</keyword>
<evidence type="ECO:0000256" key="5">
    <source>
        <dbReference type="ARBA" id="ARBA00022438"/>
    </source>
</evidence>
<gene>
    <name evidence="10" type="ORF">HHK36_006391</name>
</gene>
<dbReference type="InterPro" id="IPR011356">
    <property type="entry name" value="Leucine_aapep/pepB"/>
</dbReference>
<dbReference type="Gene3D" id="3.40.220.10">
    <property type="entry name" value="Leucine Aminopeptidase, subunit E, domain 1"/>
    <property type="match status" value="1"/>
</dbReference>
<dbReference type="CDD" id="cd00433">
    <property type="entry name" value="Peptidase_M17"/>
    <property type="match status" value="1"/>
</dbReference>
<dbReference type="InterPro" id="IPR043472">
    <property type="entry name" value="Macro_dom-like"/>
</dbReference>
<organism evidence="10 11">
    <name type="scientific">Tetracentron sinense</name>
    <name type="common">Spur-leaf</name>
    <dbReference type="NCBI Taxonomy" id="13715"/>
    <lineage>
        <taxon>Eukaryota</taxon>
        <taxon>Viridiplantae</taxon>
        <taxon>Streptophyta</taxon>
        <taxon>Embryophyta</taxon>
        <taxon>Tracheophyta</taxon>
        <taxon>Spermatophyta</taxon>
        <taxon>Magnoliopsida</taxon>
        <taxon>Trochodendrales</taxon>
        <taxon>Trochodendraceae</taxon>
        <taxon>Tetracentron</taxon>
    </lineage>
</organism>
<dbReference type="PANTHER" id="PTHR11963">
    <property type="entry name" value="LEUCINE AMINOPEPTIDASE-RELATED"/>
    <property type="match status" value="1"/>
</dbReference>
<evidence type="ECO:0000313" key="10">
    <source>
        <dbReference type="EMBL" id="KAF8407264.1"/>
    </source>
</evidence>
<dbReference type="EMBL" id="JABCRI010000004">
    <property type="protein sequence ID" value="KAF8407264.1"/>
    <property type="molecule type" value="Genomic_DNA"/>
</dbReference>
<sequence length="483" mass="50421">MAGIAVSLASSLVGSSTSQFSLPKLLPSPILRFFDVAWLTLALGPLSASPSLLTSIFPRGLGEAVATVVKAAQASNVAIRLASSEGLSADSKLSTASAIASGTLLGANEDNRFKSEPKKPTLSSVDILGLGNGPELENKLKYVGDVCSGVIFGKELVNAPANVLTPGVLAEEASKIASMYNDVLSATILDAEQCKELKMGSYLGVAAASANPPHFIHLCYKPPSGSVKAKLGLVGKGLTFDSGGYNIKTGPGCLIELMKFDMGGSAAVLGAAKAIGQIKPPGVEASHSLLFFILWGLIGKVHFIVAACENMISGTGIRPGDIVTASNGKTIEVNNTDAEGRLTLADALVYTCNQGVEKIVDLATLTGACRVALGPSIAGVFTSSDDLAKEEFSASEITGEKFWRMPLEESYWESMKSEVADMVNTGSRQGGAITAALFLKQFVNEKVQWMHIDIAGPVWNDTKRTATGFGVSTLVEWVLKNSS</sequence>
<keyword evidence="11" id="KW-1185">Reference proteome</keyword>
<dbReference type="OrthoDB" id="412814at2759"/>
<dbReference type="PANTHER" id="PTHR11963:SF23">
    <property type="entry name" value="CYTOSOL AMINOPEPTIDASE"/>
    <property type="match status" value="1"/>
</dbReference>
<comment type="caution">
    <text evidence="10">The sequence shown here is derived from an EMBL/GenBank/DDBJ whole genome shotgun (WGS) entry which is preliminary data.</text>
</comment>
<dbReference type="Gene3D" id="3.40.630.10">
    <property type="entry name" value="Zn peptidases"/>
    <property type="match status" value="1"/>
</dbReference>
<keyword evidence="8" id="KW-0378">Hydrolase</keyword>
<comment type="subunit">
    <text evidence="4">Homohexamer (dimer of homotrimers).</text>
</comment>
<evidence type="ECO:0000256" key="4">
    <source>
        <dbReference type="ARBA" id="ARBA00011867"/>
    </source>
</evidence>
<dbReference type="AlphaFoldDB" id="A0A834ZH66"/>
<dbReference type="Pfam" id="PF00883">
    <property type="entry name" value="Peptidase_M17"/>
    <property type="match status" value="1"/>
</dbReference>
<evidence type="ECO:0000256" key="2">
    <source>
        <dbReference type="ARBA" id="ARBA00001585"/>
    </source>
</evidence>
<keyword evidence="6" id="KW-0645">Protease</keyword>
<dbReference type="SUPFAM" id="SSF53187">
    <property type="entry name" value="Zn-dependent exopeptidases"/>
    <property type="match status" value="1"/>
</dbReference>
<comment type="similarity">
    <text evidence="3">Belongs to the peptidase M17 family.</text>
</comment>
<dbReference type="SUPFAM" id="SSF52949">
    <property type="entry name" value="Macro domain-like"/>
    <property type="match status" value="1"/>
</dbReference>
<dbReference type="PROSITE" id="PS00631">
    <property type="entry name" value="CYTOSOL_AP"/>
    <property type="match status" value="1"/>
</dbReference>
<dbReference type="InterPro" id="IPR008283">
    <property type="entry name" value="Peptidase_M17_N"/>
</dbReference>
<proteinExistence type="inferred from homology"/>
<protein>
    <recommendedName>
        <fullName evidence="9">Cytosol aminopeptidase domain-containing protein</fullName>
    </recommendedName>
</protein>
<dbReference type="NCBIfam" id="NF002076">
    <property type="entry name" value="PRK00913.2-3"/>
    <property type="match status" value="1"/>
</dbReference>
<evidence type="ECO:0000259" key="9">
    <source>
        <dbReference type="PROSITE" id="PS00631"/>
    </source>
</evidence>
<dbReference type="Pfam" id="PF02789">
    <property type="entry name" value="Peptidase_M17_N"/>
    <property type="match status" value="1"/>
</dbReference>
<dbReference type="OMA" id="MPLWKYF"/>
<comment type="catalytic activity">
    <reaction evidence="2">
        <text>Release of N-terminal proline from a peptide.</text>
        <dbReference type="EC" id="3.4.11.5"/>
    </reaction>
</comment>